<evidence type="ECO:0000313" key="4">
    <source>
        <dbReference type="Proteomes" id="UP000247005"/>
    </source>
</evidence>
<gene>
    <name evidence="2" type="ORF">CHU32_02340</name>
    <name evidence="1" type="ORF">CHU33_12450</name>
</gene>
<dbReference type="Proteomes" id="UP000247005">
    <property type="component" value="Unassembled WGS sequence"/>
</dbReference>
<organism evidence="2 4">
    <name type="scientific">Superficieibacter electus</name>
    <dbReference type="NCBI Taxonomy" id="2022662"/>
    <lineage>
        <taxon>Bacteria</taxon>
        <taxon>Pseudomonadati</taxon>
        <taxon>Pseudomonadota</taxon>
        <taxon>Gammaproteobacteria</taxon>
        <taxon>Enterobacterales</taxon>
        <taxon>Enterobacteriaceae</taxon>
        <taxon>Superficieibacter</taxon>
    </lineage>
</organism>
<reference evidence="3 4" key="1">
    <citation type="submission" date="2018-01" db="EMBL/GenBank/DDBJ databases">
        <title>Superficieibacter electus gen. nov., sp. nov., an extended-spectrum beta-lactamase possessing member of the Enterobacteriaceae family, isolated from intensive care unit surfaces.</title>
        <authorList>
            <person name="Potter R.F."/>
            <person name="D'Souza A.W."/>
        </authorList>
    </citation>
    <scope>NUCLEOTIDE SEQUENCE [LARGE SCALE GENOMIC DNA]</scope>
    <source>
        <strain evidence="2 4">BP-1</strain>
        <strain evidence="1 3">BP-2</strain>
    </source>
</reference>
<proteinExistence type="predicted"/>
<accession>A0A2P5GUQ9</accession>
<dbReference type="OrthoDB" id="1060501at2"/>
<dbReference type="Proteomes" id="UP000237073">
    <property type="component" value="Unassembled WGS sequence"/>
</dbReference>
<comment type="caution">
    <text evidence="2">The sequence shown here is derived from an EMBL/GenBank/DDBJ whole genome shotgun (WGS) entry which is preliminary data.</text>
</comment>
<dbReference type="EMBL" id="PQGE01000010">
    <property type="protein sequence ID" value="POP44267.1"/>
    <property type="molecule type" value="Genomic_DNA"/>
</dbReference>
<dbReference type="Pfam" id="PF10139">
    <property type="entry name" value="Virul_Fac"/>
    <property type="match status" value="2"/>
</dbReference>
<evidence type="ECO:0000313" key="3">
    <source>
        <dbReference type="Proteomes" id="UP000237073"/>
    </source>
</evidence>
<sequence length="712" mass="79328">MNQLQSVSEWIESTRQRSALLDNDADALQMGIATLSAQSGRLAQTQKSAASVALYGHSQAAKAHLLAMLCANERGRLTVSPGEKILDYFSHINPGHLLTRMALRFSPHHATPDEEFPLRLGLISEAELVQLFIVHAGAQAASRSVDRAVIEARLHSWRALRQPHSVPGLQASDVAAIARFWRGVVPSSVQHIDDTLWYQFADLLPFLDLSTRASAWSLLWGEQQGLTQQWLALAQVLHQTGNARELAAPLSLLVDAFALPAEGFLVAESEAEGEVVVHAWTDNPRRNAISLPIATLSLLTCELVLPCEHGALPGVDIIDIPAPAPQSMPPLWVSKCRWLLDRYRQHLQPDVLVVCNAVAERSQTPLAAAAFRQWVDETQPAQDASLPGLVWAITPQDDRFTRKRNLDEAVQQLLGNPGQRWGTLQALDAASVQRLLEWLAQATSLPLREARLQLLSERYQHQLRALMLPWLTAQGNMTDTDLAEMVKELQRHVSVQGEILADLLPDVTLFDPLWHVQLSREEKVSELFNEVIDLFAEDTSMPQGSDVAQTTGQRAHLLWVQYLRQWSRQQDTARRLGLTPVTLQRLADCLIVTSYRLDLAGKLQEAIHLDRPCGAQLQAVVGNFIAWLGYTDVLPEQRPASRIAKGSVIFAPTTANLMVRLDRLGEQPVHAATRYVYDWLVALYTRATENQHYLNPLDITPADREQLKTCLN</sequence>
<protein>
    <submittedName>
        <fullName evidence="2">Virulence effector SrfC</fullName>
    </submittedName>
</protein>
<dbReference type="PIRSF" id="PIRSF034586">
    <property type="entry name" value="Vir_effector_SfrC"/>
    <property type="match status" value="1"/>
</dbReference>
<keyword evidence="3" id="KW-1185">Reference proteome</keyword>
<dbReference type="EMBL" id="PQGD01000002">
    <property type="protein sequence ID" value="POP50285.1"/>
    <property type="molecule type" value="Genomic_DNA"/>
</dbReference>
<evidence type="ECO:0000313" key="2">
    <source>
        <dbReference type="EMBL" id="POP50285.1"/>
    </source>
</evidence>
<name>A0A2P5GUQ9_9ENTR</name>
<dbReference type="InterPro" id="IPR017030">
    <property type="entry name" value="Vir_effector_SfrC"/>
</dbReference>
<dbReference type="RefSeq" id="WP_103676404.1">
    <property type="nucleotide sequence ID" value="NZ_PQGD01000002.1"/>
</dbReference>
<dbReference type="AlphaFoldDB" id="A0A2P5GUQ9"/>
<evidence type="ECO:0000313" key="1">
    <source>
        <dbReference type="EMBL" id="POP44267.1"/>
    </source>
</evidence>